<dbReference type="KEGG" id="lll:129797118"/>
<dbReference type="HAMAP" id="MF_00795">
    <property type="entry name" value="CutC"/>
    <property type="match status" value="1"/>
</dbReference>
<dbReference type="SUPFAM" id="SSF110395">
    <property type="entry name" value="CutC-like"/>
    <property type="match status" value="1"/>
</dbReference>
<evidence type="ECO:0000256" key="2">
    <source>
        <dbReference type="ARBA" id="ARBA00019014"/>
    </source>
</evidence>
<evidence type="ECO:0000256" key="1">
    <source>
        <dbReference type="ARBA" id="ARBA00007768"/>
    </source>
</evidence>
<proteinExistence type="inferred from homology"/>
<dbReference type="GeneID" id="129797118"/>
<dbReference type="PANTHER" id="PTHR12598:SF0">
    <property type="entry name" value="COPPER HOMEOSTASIS PROTEIN CUTC HOMOLOG"/>
    <property type="match status" value="1"/>
</dbReference>
<name>A0A7G3AHX6_LUTLO</name>
<reference evidence="3" key="1">
    <citation type="journal article" date="2020" name="BMC">
        <title>Leishmania infection induces a limited differential gene expression in the sand fly midgut.</title>
        <authorList>
            <person name="Coutinho-Abreu I.V."/>
            <person name="Serafim T.D."/>
            <person name="Meneses C."/>
            <person name="Kamhawi S."/>
            <person name="Oliveira F."/>
            <person name="Valenzuela J.G."/>
        </authorList>
    </citation>
    <scope>NUCLEOTIDE SEQUENCE</scope>
    <source>
        <strain evidence="3">Jacobina</strain>
        <tissue evidence="3">Midgut</tissue>
    </source>
</reference>
<sequence>MGKVLLEVCVDSCESARAAIAGGAERLELCSALSEGGLTPSPGLLYVVKQTFRSIPAFVMLRPRRGDFCYEEDWYQIHHDIDLFKKEGADGFVFGALTPAGEIDEDLCARVIRLAGGLPVTFHRAFDLTKEVDFMKNCSKIANLGFTRLLTSGFRSSAEEGIDVIRVMNEKFGEKLTIMPGAGITEENIRKIADETKCREIHASARRPKNQEQMRISMGGNVADKEPQMVTSSDVVRQMVLNLLQHKFPPQHVICH</sequence>
<dbReference type="Gene3D" id="3.20.20.380">
    <property type="entry name" value="Copper homeostasis (CutC) domain"/>
    <property type="match status" value="1"/>
</dbReference>
<dbReference type="EMBL" id="GITU01002173">
    <property type="protein sequence ID" value="MBC1170876.1"/>
    <property type="molecule type" value="Transcribed_RNA"/>
</dbReference>
<evidence type="ECO:0000313" key="3">
    <source>
        <dbReference type="EMBL" id="MBC1170876.1"/>
    </source>
</evidence>
<organism evidence="3">
    <name type="scientific">Lutzomyia longipalpis</name>
    <name type="common">Sand fly</name>
    <dbReference type="NCBI Taxonomy" id="7200"/>
    <lineage>
        <taxon>Eukaryota</taxon>
        <taxon>Metazoa</taxon>
        <taxon>Ecdysozoa</taxon>
        <taxon>Arthropoda</taxon>
        <taxon>Hexapoda</taxon>
        <taxon>Insecta</taxon>
        <taxon>Pterygota</taxon>
        <taxon>Neoptera</taxon>
        <taxon>Endopterygota</taxon>
        <taxon>Diptera</taxon>
        <taxon>Nematocera</taxon>
        <taxon>Psychodoidea</taxon>
        <taxon>Psychodidae</taxon>
        <taxon>Lutzomyia</taxon>
        <taxon>Lutzomyia</taxon>
    </lineage>
</organism>
<dbReference type="VEuPathDB" id="VectorBase:LLONM1_007010"/>
<dbReference type="RefSeq" id="XP_055695414.1">
    <property type="nucleotide sequence ID" value="XM_055839439.1"/>
</dbReference>
<protein>
    <recommendedName>
        <fullName evidence="2">Copper homeostasis protein cutC homolog</fullName>
    </recommendedName>
</protein>
<dbReference type="FunFam" id="3.20.20.380:FF:000001">
    <property type="entry name" value="Copper homeostasis protein CutC"/>
    <property type="match status" value="1"/>
</dbReference>
<dbReference type="InterPro" id="IPR005627">
    <property type="entry name" value="CutC-like"/>
</dbReference>
<dbReference type="AlphaFoldDB" id="A0A7G3AHX6"/>
<accession>A0A7G3AHX6</accession>
<dbReference type="Pfam" id="PF03932">
    <property type="entry name" value="CutC"/>
    <property type="match status" value="1"/>
</dbReference>
<dbReference type="PANTHER" id="PTHR12598">
    <property type="entry name" value="COPPER HOMEOSTASIS PROTEIN CUTC"/>
    <property type="match status" value="1"/>
</dbReference>
<dbReference type="InterPro" id="IPR036822">
    <property type="entry name" value="CutC-like_dom_sf"/>
</dbReference>
<dbReference type="OrthoDB" id="7392499at2759"/>
<dbReference type="GO" id="GO:0005507">
    <property type="term" value="F:copper ion binding"/>
    <property type="evidence" value="ECO:0007669"/>
    <property type="project" value="TreeGrafter"/>
</dbReference>
<comment type="similarity">
    <text evidence="1">Belongs to the CutC family.</text>
</comment>